<gene>
    <name evidence="2" type="ORF">FPE01S_04_04910</name>
</gene>
<comment type="caution">
    <text evidence="2">The sequence shown here is derived from an EMBL/GenBank/DDBJ whole genome shotgun (WGS) entry which is preliminary data.</text>
</comment>
<feature type="domain" description="DUF7793" evidence="1">
    <location>
        <begin position="11"/>
        <end position="121"/>
    </location>
</feature>
<name>A0A0E9N5K3_9BACT</name>
<evidence type="ECO:0000313" key="3">
    <source>
        <dbReference type="Proteomes" id="UP000033121"/>
    </source>
</evidence>
<evidence type="ECO:0000259" key="1">
    <source>
        <dbReference type="Pfam" id="PF25056"/>
    </source>
</evidence>
<sequence length="133" mass="15029">MQFHGDDIDLFLQQQILHVRYRKGLKIDLPTAQKMVAARLSFTGSRCYPVCLHAQGVRAINREARQYLSSPDGIRGLTAVAIVTSSPFQAMMGNILRRVHRVHIPVRLFSQPKSAEKWLLSLSSNNTAYAFPH</sequence>
<dbReference type="RefSeq" id="WP_083990400.1">
    <property type="nucleotide sequence ID" value="NZ_BBWV01000004.1"/>
</dbReference>
<dbReference type="Pfam" id="PF25056">
    <property type="entry name" value="DUF7793"/>
    <property type="match status" value="1"/>
</dbReference>
<dbReference type="Gene3D" id="3.40.970.30">
    <property type="entry name" value="yp_829618.1 like domains"/>
    <property type="match status" value="1"/>
</dbReference>
<dbReference type="InterPro" id="IPR056695">
    <property type="entry name" value="DUF7793"/>
</dbReference>
<accession>A0A0E9N5K3</accession>
<protein>
    <recommendedName>
        <fullName evidence="1">DUF7793 domain-containing protein</fullName>
    </recommendedName>
</protein>
<evidence type="ECO:0000313" key="2">
    <source>
        <dbReference type="EMBL" id="GAO45247.1"/>
    </source>
</evidence>
<dbReference type="STRING" id="1220578.FPE01S_04_04910"/>
<dbReference type="EMBL" id="BBWV01000004">
    <property type="protein sequence ID" value="GAO45247.1"/>
    <property type="molecule type" value="Genomic_DNA"/>
</dbReference>
<dbReference type="AlphaFoldDB" id="A0A0E9N5K3"/>
<reference evidence="2 3" key="1">
    <citation type="submission" date="2015-04" db="EMBL/GenBank/DDBJ databases">
        <title>Whole genome shotgun sequence of Flavihumibacter petaseus NBRC 106054.</title>
        <authorList>
            <person name="Miyazawa S."/>
            <person name="Hosoyama A."/>
            <person name="Hashimoto M."/>
            <person name="Noguchi M."/>
            <person name="Tsuchikane K."/>
            <person name="Ohji S."/>
            <person name="Yamazoe A."/>
            <person name="Ichikawa N."/>
            <person name="Kimura A."/>
            <person name="Fujita N."/>
        </authorList>
    </citation>
    <scope>NUCLEOTIDE SEQUENCE [LARGE SCALE GENOMIC DNA]</scope>
    <source>
        <strain evidence="2 3">NBRC 106054</strain>
    </source>
</reference>
<dbReference type="Proteomes" id="UP000033121">
    <property type="component" value="Unassembled WGS sequence"/>
</dbReference>
<keyword evidence="3" id="KW-1185">Reference proteome</keyword>
<organism evidence="2 3">
    <name type="scientific">Flavihumibacter petaseus NBRC 106054</name>
    <dbReference type="NCBI Taxonomy" id="1220578"/>
    <lineage>
        <taxon>Bacteria</taxon>
        <taxon>Pseudomonadati</taxon>
        <taxon>Bacteroidota</taxon>
        <taxon>Chitinophagia</taxon>
        <taxon>Chitinophagales</taxon>
        <taxon>Chitinophagaceae</taxon>
        <taxon>Flavihumibacter</taxon>
    </lineage>
</organism>
<dbReference type="Gene3D" id="3.40.1680.10">
    <property type="entry name" value="yp_829618.1 domain like"/>
    <property type="match status" value="1"/>
</dbReference>
<proteinExistence type="predicted"/>
<dbReference type="OrthoDB" id="957652at2"/>